<accession>A0ABQ8J9Q2</accession>
<gene>
    <name evidence="1" type="ORF">DERP_005837</name>
</gene>
<reference evidence="1 2" key="2">
    <citation type="journal article" date="2022" name="Mol. Biol. Evol.">
        <title>Comparative Genomics Reveals Insights into the Divergent Evolution of Astigmatic Mites and Household Pest Adaptations.</title>
        <authorList>
            <person name="Xiong Q."/>
            <person name="Wan A.T."/>
            <person name="Liu X."/>
            <person name="Fung C.S."/>
            <person name="Xiao X."/>
            <person name="Malainual N."/>
            <person name="Hou J."/>
            <person name="Wang L."/>
            <person name="Wang M."/>
            <person name="Yang K.Y."/>
            <person name="Cui Y."/>
            <person name="Leung E.L."/>
            <person name="Nong W."/>
            <person name="Shin S.K."/>
            <person name="Au S.W."/>
            <person name="Jeong K.Y."/>
            <person name="Chew F.T."/>
            <person name="Hui J.H."/>
            <person name="Leung T.F."/>
            <person name="Tungtrongchitr A."/>
            <person name="Zhong N."/>
            <person name="Liu Z."/>
            <person name="Tsui S.K."/>
        </authorList>
    </citation>
    <scope>NUCLEOTIDE SEQUENCE [LARGE SCALE GENOMIC DNA]</scope>
    <source>
        <strain evidence="1">Derp</strain>
    </source>
</reference>
<dbReference type="EMBL" id="NJHN03000060">
    <property type="protein sequence ID" value="KAH9419327.1"/>
    <property type="molecule type" value="Genomic_DNA"/>
</dbReference>
<evidence type="ECO:0000313" key="1">
    <source>
        <dbReference type="EMBL" id="KAH9419327.1"/>
    </source>
</evidence>
<evidence type="ECO:0000313" key="2">
    <source>
        <dbReference type="Proteomes" id="UP000887458"/>
    </source>
</evidence>
<keyword evidence="2" id="KW-1185">Reference proteome</keyword>
<reference evidence="1 2" key="1">
    <citation type="journal article" date="2018" name="J. Allergy Clin. Immunol.">
        <title>High-quality assembly of Dermatophagoides pteronyssinus genome and transcriptome reveals a wide range of novel allergens.</title>
        <authorList>
            <person name="Liu X.Y."/>
            <person name="Yang K.Y."/>
            <person name="Wang M.Q."/>
            <person name="Kwok J.S."/>
            <person name="Zeng X."/>
            <person name="Yang Z."/>
            <person name="Xiao X.J."/>
            <person name="Lau C.P."/>
            <person name="Li Y."/>
            <person name="Huang Z.M."/>
            <person name="Ba J.G."/>
            <person name="Yim A.K."/>
            <person name="Ouyang C.Y."/>
            <person name="Ngai S.M."/>
            <person name="Chan T.F."/>
            <person name="Leung E.L."/>
            <person name="Liu L."/>
            <person name="Liu Z.G."/>
            <person name="Tsui S.K."/>
        </authorList>
    </citation>
    <scope>NUCLEOTIDE SEQUENCE [LARGE SCALE GENOMIC DNA]</scope>
    <source>
        <strain evidence="1">Derp</strain>
    </source>
</reference>
<dbReference type="Proteomes" id="UP000887458">
    <property type="component" value="Unassembled WGS sequence"/>
</dbReference>
<protein>
    <submittedName>
        <fullName evidence="1">Uncharacterized protein</fullName>
    </submittedName>
</protein>
<proteinExistence type="predicted"/>
<sequence>MKLKDKNNEEIIKTKNDLAIRKLSFSPKTDYHPHHLHNHHHFKNEEMLYQASTCGLYAQVTNET</sequence>
<organism evidence="1 2">
    <name type="scientific">Dermatophagoides pteronyssinus</name>
    <name type="common">European house dust mite</name>
    <dbReference type="NCBI Taxonomy" id="6956"/>
    <lineage>
        <taxon>Eukaryota</taxon>
        <taxon>Metazoa</taxon>
        <taxon>Ecdysozoa</taxon>
        <taxon>Arthropoda</taxon>
        <taxon>Chelicerata</taxon>
        <taxon>Arachnida</taxon>
        <taxon>Acari</taxon>
        <taxon>Acariformes</taxon>
        <taxon>Sarcoptiformes</taxon>
        <taxon>Astigmata</taxon>
        <taxon>Psoroptidia</taxon>
        <taxon>Analgoidea</taxon>
        <taxon>Pyroglyphidae</taxon>
        <taxon>Dermatophagoidinae</taxon>
        <taxon>Dermatophagoides</taxon>
    </lineage>
</organism>
<comment type="caution">
    <text evidence="1">The sequence shown here is derived from an EMBL/GenBank/DDBJ whole genome shotgun (WGS) entry which is preliminary data.</text>
</comment>
<name>A0ABQ8J9Q2_DERPT</name>